<evidence type="ECO:0000313" key="4">
    <source>
        <dbReference type="Proteomes" id="UP000582090"/>
    </source>
</evidence>
<dbReference type="Pfam" id="PF00589">
    <property type="entry name" value="Phage_integrase"/>
    <property type="match status" value="1"/>
</dbReference>
<dbReference type="AlphaFoldDB" id="A0A7W6CST3"/>
<dbReference type="InterPro" id="IPR002104">
    <property type="entry name" value="Integrase_catalytic"/>
</dbReference>
<accession>A0A7W6CST3</accession>
<dbReference type="SUPFAM" id="SSF56349">
    <property type="entry name" value="DNA breaking-rejoining enzymes"/>
    <property type="match status" value="1"/>
</dbReference>
<reference evidence="3 4" key="1">
    <citation type="submission" date="2020-08" db="EMBL/GenBank/DDBJ databases">
        <title>Genomic Encyclopedia of Type Strains, Phase IV (KMG-IV): sequencing the most valuable type-strain genomes for metagenomic binning, comparative biology and taxonomic classification.</title>
        <authorList>
            <person name="Goeker M."/>
        </authorList>
    </citation>
    <scope>NUCLEOTIDE SEQUENCE [LARGE SCALE GENOMIC DNA]</scope>
    <source>
        <strain evidence="3 4">DSM 26575</strain>
    </source>
</reference>
<dbReference type="Proteomes" id="UP000582090">
    <property type="component" value="Unassembled WGS sequence"/>
</dbReference>
<name>A0A7W6CST3_9HYPH</name>
<dbReference type="GO" id="GO:0006310">
    <property type="term" value="P:DNA recombination"/>
    <property type="evidence" value="ECO:0007669"/>
    <property type="project" value="UniProtKB-KW"/>
</dbReference>
<dbReference type="EMBL" id="JACIDW010000012">
    <property type="protein sequence ID" value="MBB3965806.1"/>
    <property type="molecule type" value="Genomic_DNA"/>
</dbReference>
<dbReference type="InterPro" id="IPR011010">
    <property type="entry name" value="DNA_brk_join_enz"/>
</dbReference>
<dbReference type="GO" id="GO:0003677">
    <property type="term" value="F:DNA binding"/>
    <property type="evidence" value="ECO:0007669"/>
    <property type="project" value="InterPro"/>
</dbReference>
<dbReference type="PROSITE" id="PS51898">
    <property type="entry name" value="TYR_RECOMBINASE"/>
    <property type="match status" value="1"/>
</dbReference>
<feature type="domain" description="Tyr recombinase" evidence="2">
    <location>
        <begin position="161"/>
        <end position="364"/>
    </location>
</feature>
<organism evidence="3 4">
    <name type="scientific">Rhizobium metallidurans</name>
    <dbReference type="NCBI Taxonomy" id="1265931"/>
    <lineage>
        <taxon>Bacteria</taxon>
        <taxon>Pseudomonadati</taxon>
        <taxon>Pseudomonadota</taxon>
        <taxon>Alphaproteobacteria</taxon>
        <taxon>Hyphomicrobiales</taxon>
        <taxon>Rhizobiaceae</taxon>
        <taxon>Rhizobium/Agrobacterium group</taxon>
        <taxon>Rhizobium</taxon>
    </lineage>
</organism>
<keyword evidence="4" id="KW-1185">Reference proteome</keyword>
<dbReference type="CDD" id="cd00397">
    <property type="entry name" value="DNA_BRE_C"/>
    <property type="match status" value="1"/>
</dbReference>
<keyword evidence="1" id="KW-0233">DNA recombination</keyword>
<dbReference type="GO" id="GO:0015074">
    <property type="term" value="P:DNA integration"/>
    <property type="evidence" value="ECO:0007669"/>
    <property type="project" value="InterPro"/>
</dbReference>
<dbReference type="Gene3D" id="1.10.443.10">
    <property type="entry name" value="Intergrase catalytic core"/>
    <property type="match status" value="1"/>
</dbReference>
<gene>
    <name evidence="3" type="ORF">GGQ67_003485</name>
</gene>
<protein>
    <submittedName>
        <fullName evidence="3">Integrase</fullName>
    </submittedName>
</protein>
<evidence type="ECO:0000313" key="3">
    <source>
        <dbReference type="EMBL" id="MBB3965806.1"/>
    </source>
</evidence>
<dbReference type="InterPro" id="IPR013762">
    <property type="entry name" value="Integrase-like_cat_sf"/>
</dbReference>
<comment type="caution">
    <text evidence="3">The sequence shown here is derived from an EMBL/GenBank/DDBJ whole genome shotgun (WGS) entry which is preliminary data.</text>
</comment>
<proteinExistence type="predicted"/>
<sequence>MPEFDACVYATTVVRPGSGSAATIEQALRGVQFLLAFTELRSIALQERFIDGRFLDAHELDELVAMSRRTLRGEQGRQGALSAKPMRDSVSATTASIRLHYARTYLGWLGEVTSSRITSTLQQRIRYMELLQGFLDRLSARIPSGRVMLARMSLGRDAKAELLRVIDPQSIDNPWSSEFHRDRNRLLILWGIGTGLRRGELLGLRIKALNFRSNMADIVRRQDDASDPRRLQPNTKTRERSIGISDELAYMTHEHIVRHRSKLRAARKHDFLFVADDGAPLSLSSVTKIFRGLRLHHPQLGDDLSCHVLRHSWNEDFSEIADRAKLSTEDERRARNHAMGWSETSRSADVYLTRRTRRLAADASMKIQRHVIGEGEKE</sequence>
<evidence type="ECO:0000259" key="2">
    <source>
        <dbReference type="PROSITE" id="PS51898"/>
    </source>
</evidence>
<dbReference type="RefSeq" id="WP_183901341.1">
    <property type="nucleotide sequence ID" value="NZ_JACIDW010000012.1"/>
</dbReference>
<evidence type="ECO:0000256" key="1">
    <source>
        <dbReference type="ARBA" id="ARBA00023172"/>
    </source>
</evidence>